<gene>
    <name evidence="2" type="ORF">N656DRAFT_780307</name>
</gene>
<dbReference type="EMBL" id="MU853345">
    <property type="protein sequence ID" value="KAK4111592.1"/>
    <property type="molecule type" value="Genomic_DNA"/>
</dbReference>
<feature type="compositionally biased region" description="Basic and acidic residues" evidence="1">
    <location>
        <begin position="1"/>
        <end position="10"/>
    </location>
</feature>
<evidence type="ECO:0000313" key="3">
    <source>
        <dbReference type="Proteomes" id="UP001302812"/>
    </source>
</evidence>
<reference evidence="2" key="2">
    <citation type="submission" date="2023-05" db="EMBL/GenBank/DDBJ databases">
        <authorList>
            <consortium name="Lawrence Berkeley National Laboratory"/>
            <person name="Steindorff A."/>
            <person name="Hensen N."/>
            <person name="Bonometti L."/>
            <person name="Westerberg I."/>
            <person name="Brannstrom I.O."/>
            <person name="Guillou S."/>
            <person name="Cros-Aarteil S."/>
            <person name="Calhoun S."/>
            <person name="Haridas S."/>
            <person name="Kuo A."/>
            <person name="Mondo S."/>
            <person name="Pangilinan J."/>
            <person name="Riley R."/>
            <person name="Labutti K."/>
            <person name="Andreopoulos B."/>
            <person name="Lipzen A."/>
            <person name="Chen C."/>
            <person name="Yanf M."/>
            <person name="Daum C."/>
            <person name="Ng V."/>
            <person name="Clum A."/>
            <person name="Ohm R."/>
            <person name="Martin F."/>
            <person name="Silar P."/>
            <person name="Natvig D."/>
            <person name="Lalanne C."/>
            <person name="Gautier V."/>
            <person name="Ament-Velasquez S.L."/>
            <person name="Kruys A."/>
            <person name="Hutchinson M.I."/>
            <person name="Powell A.J."/>
            <person name="Barry K."/>
            <person name="Miller A.N."/>
            <person name="Grigoriev I.V."/>
            <person name="Debuchy R."/>
            <person name="Gladieux P."/>
            <person name="Thoren M.H."/>
            <person name="Johannesson H."/>
        </authorList>
    </citation>
    <scope>NUCLEOTIDE SEQUENCE</scope>
    <source>
        <strain evidence="2">CBS 508.74</strain>
    </source>
</reference>
<feature type="region of interest" description="Disordered" evidence="1">
    <location>
        <begin position="1"/>
        <end position="23"/>
    </location>
</feature>
<evidence type="ECO:0000256" key="1">
    <source>
        <dbReference type="SAM" id="MobiDB-lite"/>
    </source>
</evidence>
<proteinExistence type="predicted"/>
<evidence type="ECO:0000313" key="2">
    <source>
        <dbReference type="EMBL" id="KAK4111592.1"/>
    </source>
</evidence>
<dbReference type="Proteomes" id="UP001302812">
    <property type="component" value="Unassembled WGS sequence"/>
</dbReference>
<organism evidence="2 3">
    <name type="scientific">Canariomyces notabilis</name>
    <dbReference type="NCBI Taxonomy" id="2074819"/>
    <lineage>
        <taxon>Eukaryota</taxon>
        <taxon>Fungi</taxon>
        <taxon>Dikarya</taxon>
        <taxon>Ascomycota</taxon>
        <taxon>Pezizomycotina</taxon>
        <taxon>Sordariomycetes</taxon>
        <taxon>Sordariomycetidae</taxon>
        <taxon>Sordariales</taxon>
        <taxon>Chaetomiaceae</taxon>
        <taxon>Canariomyces</taxon>
    </lineage>
</organism>
<protein>
    <submittedName>
        <fullName evidence="2">Uncharacterized protein</fullName>
    </submittedName>
</protein>
<comment type="caution">
    <text evidence="2">The sequence shown here is derived from an EMBL/GenBank/DDBJ whole genome shotgun (WGS) entry which is preliminary data.</text>
</comment>
<dbReference type="RefSeq" id="XP_064669162.1">
    <property type="nucleotide sequence ID" value="XM_064815352.1"/>
</dbReference>
<keyword evidence="3" id="KW-1185">Reference proteome</keyword>
<accession>A0AAN6YQP0</accession>
<reference evidence="2" key="1">
    <citation type="journal article" date="2023" name="Mol. Phylogenet. Evol.">
        <title>Genome-scale phylogeny and comparative genomics of the fungal order Sordariales.</title>
        <authorList>
            <person name="Hensen N."/>
            <person name="Bonometti L."/>
            <person name="Westerberg I."/>
            <person name="Brannstrom I.O."/>
            <person name="Guillou S."/>
            <person name="Cros-Aarteil S."/>
            <person name="Calhoun S."/>
            <person name="Haridas S."/>
            <person name="Kuo A."/>
            <person name="Mondo S."/>
            <person name="Pangilinan J."/>
            <person name="Riley R."/>
            <person name="LaButti K."/>
            <person name="Andreopoulos B."/>
            <person name="Lipzen A."/>
            <person name="Chen C."/>
            <person name="Yan M."/>
            <person name="Daum C."/>
            <person name="Ng V."/>
            <person name="Clum A."/>
            <person name="Steindorff A."/>
            <person name="Ohm R.A."/>
            <person name="Martin F."/>
            <person name="Silar P."/>
            <person name="Natvig D.O."/>
            <person name="Lalanne C."/>
            <person name="Gautier V."/>
            <person name="Ament-Velasquez S.L."/>
            <person name="Kruys A."/>
            <person name="Hutchinson M.I."/>
            <person name="Powell A.J."/>
            <person name="Barry K."/>
            <person name="Miller A.N."/>
            <person name="Grigoriev I.V."/>
            <person name="Debuchy R."/>
            <person name="Gladieux P."/>
            <person name="Hiltunen Thoren M."/>
            <person name="Johannesson H."/>
        </authorList>
    </citation>
    <scope>NUCLEOTIDE SEQUENCE</scope>
    <source>
        <strain evidence="2">CBS 508.74</strain>
    </source>
</reference>
<dbReference type="GeneID" id="89939477"/>
<name>A0AAN6YQP0_9PEZI</name>
<dbReference type="AlphaFoldDB" id="A0AAN6YQP0"/>
<sequence length="62" mass="6631">MPPKKTETKTEGAPPMKSAAPHPSYQDMITDAIIAVLHPAPFLAAHLGLSVRSATHTRRAQS</sequence>